<evidence type="ECO:0000259" key="1">
    <source>
        <dbReference type="PROSITE" id="PS50878"/>
    </source>
</evidence>
<dbReference type="GO" id="GO:0003676">
    <property type="term" value="F:nucleic acid binding"/>
    <property type="evidence" value="ECO:0007669"/>
    <property type="project" value="InterPro"/>
</dbReference>
<gene>
    <name evidence="2" type="ORF">FSB_LOCUS50450</name>
</gene>
<accession>A0A2N9IDR3</accession>
<dbReference type="Pfam" id="PF13966">
    <property type="entry name" value="zf-RVT"/>
    <property type="match status" value="1"/>
</dbReference>
<dbReference type="PROSITE" id="PS50878">
    <property type="entry name" value="RT_POL"/>
    <property type="match status" value="1"/>
</dbReference>
<dbReference type="Pfam" id="PF13456">
    <property type="entry name" value="RVT_3"/>
    <property type="match status" value="1"/>
</dbReference>
<dbReference type="InterPro" id="IPR026960">
    <property type="entry name" value="RVT-Znf"/>
</dbReference>
<sequence length="924" mass="103790">MESLKSPGPDGLPPLFYKHYWSIVKKDVIAAVLNFFTSGKLVQQSNHTFIALIPKVEGASKVNQFRPISLCNVSYKIAGKILASRLKGILPKIVSPWQGAFVPGRLIQDNTIIAQEVVSSMKKSIVKDGFIAIKLDMEKAYDMMEWSFLLHILKLLGFCDKWIELIRECISSPSFSVLINGSPHDMISPSRGLRQGDPLSPFLFILGTEVFSRILITAEENHLFKGFTLARTCPRVSHLLFADDLIIFASANREGAKAIQKCLSKYQSWSGQKVNMNKSAIMFSKKVPRGAQRSICRLLHLSSTPFHAKYLGLPLSKESTITKTLESVVDKVSQKVQSWKSSLLSQASRTCLIRSVAAATPIYSMSSVLFPKGICNKIDALLRDFWWGKREGKGVLYLKDWSSMCKPKSVGGLGLRRTKDMNAALLAKMGWSMASKEKKLWVNFFAAKYLKGQSFWNIKLSSSASWVWKSVLSSRELLSKGICWKIGDGRGLEAWDNPWIPSLEGFKPSPKSQEARHPLWVSELIINNPPRWDLDKLKNFFDDNTIRAIQEIHLSQIPQQNKMCWAPSSSGKFTAKSAYWLDQKPRFENNGPLTSVEWKSLWKLKIHDRLKLMLWKMAWGMLPTMAALNVRFRVNSTQCQLCNSGVETLEHLFIECPFARIAWYLSPWPIRFNVISPLSISEWIKLILNPADLLGCPKEEERHLTLFAAICCDMIWMKRNEATRKPEKVEPAKLAAQIKLNYTNHFQAREFQAQTRFQFSGWDPSPPPSVKINFDAALLNGKASVAAVCRNHCGTILFIWADQVVCSNPLIVEAQAALLASTKAVELGFHSVYLEGDALNVIQAIVEFPNEVFWTISNIARDISLLLSSIDFWHSSYVPRSCNSTAHNIAKWALFCNASGTIPISSLPAHVLAEVAEGSGSPAM</sequence>
<dbReference type="GO" id="GO:0004523">
    <property type="term" value="F:RNA-DNA hybrid ribonuclease activity"/>
    <property type="evidence" value="ECO:0007669"/>
    <property type="project" value="InterPro"/>
</dbReference>
<dbReference type="InterPro" id="IPR000477">
    <property type="entry name" value="RT_dom"/>
</dbReference>
<organism evidence="2">
    <name type="scientific">Fagus sylvatica</name>
    <name type="common">Beechnut</name>
    <dbReference type="NCBI Taxonomy" id="28930"/>
    <lineage>
        <taxon>Eukaryota</taxon>
        <taxon>Viridiplantae</taxon>
        <taxon>Streptophyta</taxon>
        <taxon>Embryophyta</taxon>
        <taxon>Tracheophyta</taxon>
        <taxon>Spermatophyta</taxon>
        <taxon>Magnoliopsida</taxon>
        <taxon>eudicotyledons</taxon>
        <taxon>Gunneridae</taxon>
        <taxon>Pentapetalae</taxon>
        <taxon>rosids</taxon>
        <taxon>fabids</taxon>
        <taxon>Fagales</taxon>
        <taxon>Fagaceae</taxon>
        <taxon>Fagus</taxon>
    </lineage>
</organism>
<dbReference type="InterPro" id="IPR043502">
    <property type="entry name" value="DNA/RNA_pol_sf"/>
</dbReference>
<dbReference type="SUPFAM" id="SSF56672">
    <property type="entry name" value="DNA/RNA polymerases"/>
    <property type="match status" value="1"/>
</dbReference>
<name>A0A2N9IDR3_FAGSY</name>
<dbReference type="EMBL" id="OIVN01005457">
    <property type="protein sequence ID" value="SPD22568.1"/>
    <property type="molecule type" value="Genomic_DNA"/>
</dbReference>
<proteinExistence type="predicted"/>
<evidence type="ECO:0000313" key="2">
    <source>
        <dbReference type="EMBL" id="SPD22568.1"/>
    </source>
</evidence>
<dbReference type="PANTHER" id="PTHR33116:SF86">
    <property type="entry name" value="REVERSE TRANSCRIPTASE DOMAIN-CONTAINING PROTEIN"/>
    <property type="match status" value="1"/>
</dbReference>
<dbReference type="AlphaFoldDB" id="A0A2N9IDR3"/>
<dbReference type="InterPro" id="IPR002156">
    <property type="entry name" value="RNaseH_domain"/>
</dbReference>
<dbReference type="InterPro" id="IPR044730">
    <property type="entry name" value="RNase_H-like_dom_plant"/>
</dbReference>
<dbReference type="Pfam" id="PF00078">
    <property type="entry name" value="RVT_1"/>
    <property type="match status" value="1"/>
</dbReference>
<reference evidence="2" key="1">
    <citation type="submission" date="2018-02" db="EMBL/GenBank/DDBJ databases">
        <authorList>
            <person name="Cohen D.B."/>
            <person name="Kent A.D."/>
        </authorList>
    </citation>
    <scope>NUCLEOTIDE SEQUENCE</scope>
</reference>
<dbReference type="CDD" id="cd01650">
    <property type="entry name" value="RT_nLTR_like"/>
    <property type="match status" value="1"/>
</dbReference>
<dbReference type="PANTHER" id="PTHR33116">
    <property type="entry name" value="REVERSE TRANSCRIPTASE ZINC-BINDING DOMAIN-CONTAINING PROTEIN-RELATED-RELATED"/>
    <property type="match status" value="1"/>
</dbReference>
<dbReference type="InterPro" id="IPR036397">
    <property type="entry name" value="RNaseH_sf"/>
</dbReference>
<dbReference type="Gene3D" id="3.30.420.10">
    <property type="entry name" value="Ribonuclease H-like superfamily/Ribonuclease H"/>
    <property type="match status" value="1"/>
</dbReference>
<dbReference type="CDD" id="cd06222">
    <property type="entry name" value="RNase_H_like"/>
    <property type="match status" value="1"/>
</dbReference>
<feature type="domain" description="Reverse transcriptase" evidence="1">
    <location>
        <begin position="34"/>
        <end position="315"/>
    </location>
</feature>
<protein>
    <recommendedName>
        <fullName evidence="1">Reverse transcriptase domain-containing protein</fullName>
    </recommendedName>
</protein>